<keyword evidence="9" id="KW-1185">Reference proteome</keyword>
<comment type="subcellular location">
    <subcellularLocation>
        <location evidence="1">Membrane</location>
        <topology evidence="1">Multi-pass membrane protein</topology>
    </subcellularLocation>
</comment>
<dbReference type="KEGG" id="egu:105039104"/>
<evidence type="ECO:0000256" key="1">
    <source>
        <dbReference type="ARBA" id="ARBA00004141"/>
    </source>
</evidence>
<keyword evidence="4 7" id="KW-0472">Membrane</keyword>
<keyword evidence="5" id="KW-0813">Transport</keyword>
<dbReference type="GO" id="GO:0015149">
    <property type="term" value="F:hexose transmembrane transporter activity"/>
    <property type="evidence" value="ECO:0007669"/>
    <property type="project" value="TreeGrafter"/>
</dbReference>
<evidence type="ECO:0000259" key="8">
    <source>
        <dbReference type="PROSITE" id="PS50850"/>
    </source>
</evidence>
<dbReference type="InterPro" id="IPR045263">
    <property type="entry name" value="GLUT"/>
</dbReference>
<dbReference type="AlphaFoldDB" id="A0A6I9QSD7"/>
<keyword evidence="3 7" id="KW-1133">Transmembrane helix</keyword>
<dbReference type="OrthoDB" id="6612291at2759"/>
<evidence type="ECO:0000256" key="5">
    <source>
        <dbReference type="RuleBase" id="RU003346"/>
    </source>
</evidence>
<dbReference type="InterPro" id="IPR020846">
    <property type="entry name" value="MFS_dom"/>
</dbReference>
<evidence type="ECO:0000256" key="4">
    <source>
        <dbReference type="ARBA" id="ARBA00023136"/>
    </source>
</evidence>
<feature type="transmembrane region" description="Helical" evidence="7">
    <location>
        <begin position="368"/>
        <end position="389"/>
    </location>
</feature>
<dbReference type="CDD" id="cd17315">
    <property type="entry name" value="MFS_GLUT_like"/>
    <property type="match status" value="1"/>
</dbReference>
<evidence type="ECO:0000313" key="10">
    <source>
        <dbReference type="RefSeq" id="XP_010913404.1"/>
    </source>
</evidence>
<evidence type="ECO:0000256" key="7">
    <source>
        <dbReference type="SAM" id="Phobius"/>
    </source>
</evidence>
<dbReference type="InterPro" id="IPR036259">
    <property type="entry name" value="MFS_trans_sf"/>
</dbReference>
<evidence type="ECO:0000256" key="2">
    <source>
        <dbReference type="ARBA" id="ARBA00022692"/>
    </source>
</evidence>
<dbReference type="PRINTS" id="PR00171">
    <property type="entry name" value="SUGRTRNSPORT"/>
</dbReference>
<feature type="transmembrane region" description="Helical" evidence="7">
    <location>
        <begin position="333"/>
        <end position="356"/>
    </location>
</feature>
<feature type="region of interest" description="Disordered" evidence="6">
    <location>
        <begin position="51"/>
        <end position="81"/>
    </location>
</feature>
<protein>
    <submittedName>
        <fullName evidence="10">Probable plastidic glucose transporter 1 isoform X1</fullName>
    </submittedName>
</protein>
<feature type="transmembrane region" description="Helical" evidence="7">
    <location>
        <begin position="497"/>
        <end position="516"/>
    </location>
</feature>
<dbReference type="Proteomes" id="UP000504607">
    <property type="component" value="Chromosome 2"/>
</dbReference>
<dbReference type="GO" id="GO:0016020">
    <property type="term" value="C:membrane"/>
    <property type="evidence" value="ECO:0007669"/>
    <property type="project" value="UniProtKB-SubCell"/>
</dbReference>
<feature type="transmembrane region" description="Helical" evidence="7">
    <location>
        <begin position="134"/>
        <end position="155"/>
    </location>
</feature>
<dbReference type="Gene3D" id="1.20.1250.20">
    <property type="entry name" value="MFS general substrate transporter like domains"/>
    <property type="match status" value="1"/>
</dbReference>
<feature type="transmembrane region" description="Helical" evidence="7">
    <location>
        <begin position="253"/>
        <end position="272"/>
    </location>
</feature>
<feature type="transmembrane region" description="Helical" evidence="7">
    <location>
        <begin position="104"/>
        <end position="122"/>
    </location>
</feature>
<feature type="transmembrane region" description="Helical" evidence="7">
    <location>
        <begin position="429"/>
        <end position="453"/>
    </location>
</feature>
<feature type="domain" description="Major facilitator superfamily (MFS) profile" evidence="8">
    <location>
        <begin position="95"/>
        <end position="519"/>
    </location>
</feature>
<proteinExistence type="inferred from homology"/>
<gene>
    <name evidence="10" type="primary">LOC105039104</name>
</gene>
<dbReference type="GeneID" id="105039104"/>
<dbReference type="RefSeq" id="XP_010913404.1">
    <property type="nucleotide sequence ID" value="XM_010915102.2"/>
</dbReference>
<organism evidence="9 10">
    <name type="scientific">Elaeis guineensis var. tenera</name>
    <name type="common">Oil palm</name>
    <dbReference type="NCBI Taxonomy" id="51953"/>
    <lineage>
        <taxon>Eukaryota</taxon>
        <taxon>Viridiplantae</taxon>
        <taxon>Streptophyta</taxon>
        <taxon>Embryophyta</taxon>
        <taxon>Tracheophyta</taxon>
        <taxon>Spermatophyta</taxon>
        <taxon>Magnoliopsida</taxon>
        <taxon>Liliopsida</taxon>
        <taxon>Arecaceae</taxon>
        <taxon>Arecoideae</taxon>
        <taxon>Cocoseae</taxon>
        <taxon>Elaeidinae</taxon>
        <taxon>Elaeis</taxon>
    </lineage>
</organism>
<dbReference type="InterPro" id="IPR003663">
    <property type="entry name" value="Sugar/inositol_transpt"/>
</dbReference>
<comment type="similarity">
    <text evidence="5">Belongs to the major facilitator superfamily. Sugar transporter (TC 2.A.1.1) family.</text>
</comment>
<dbReference type="InParanoid" id="A0A6I9QSD7"/>
<sequence>MQLSAILYPPYPKSITTSLKPKGLYLHPLLPRRRKCFLGFKFPPQPKEVLKLSATNEPPPSLPTSDSDGDKPSPSQEEEEEAGGIDLSWLPAFPHVLMASMSNFLFGYHIGVMNGPIVAIARELGFEGNSFLEGLVVSIFIAGAFIGSICSASFIDNFGCRRTLQIDTIPLILGALLSAQAHSLDEMLWGRFLVGLGIGLNTVLVPLYISEVSPTKHRGSLGTLCQIGTCLGIIAALSIGIPSESDPHWWRTILYIASAPGFILMFGMQFAVESPRWLCKVGRFDDAKGTIEKLWGESEVEESIKKIQSVSKNDDSNLETSWLELFVEPHNRVAFIGWSLFILQQFAGINGVLYFSSLTFQDVGITDGALASLFVGITHLAGALFALYLMDKQGRQRLLIGSYMGMACSMFLIVYAINFPQDEGLSHSLSVFGTIMYIFTFSIGAGPVTAIIIPELSGAQTRSKIMSLSFSIHWICNFLVGLFFLELVEKFGVGPVYAGFGAVSALSVAFAMYFIVETKGRSLEEIELSLNRNFPTEGK</sequence>
<evidence type="ECO:0000256" key="3">
    <source>
        <dbReference type="ARBA" id="ARBA00022989"/>
    </source>
</evidence>
<evidence type="ECO:0000256" key="6">
    <source>
        <dbReference type="SAM" id="MobiDB-lite"/>
    </source>
</evidence>
<dbReference type="InterPro" id="IPR005828">
    <property type="entry name" value="MFS_sugar_transport-like"/>
</dbReference>
<name>A0A6I9QSD7_ELAGV</name>
<feature type="transmembrane region" description="Helical" evidence="7">
    <location>
        <begin position="221"/>
        <end position="241"/>
    </location>
</feature>
<keyword evidence="10" id="KW-0762">Sugar transport</keyword>
<dbReference type="SUPFAM" id="SSF103473">
    <property type="entry name" value="MFS general substrate transporter"/>
    <property type="match status" value="1"/>
</dbReference>
<feature type="transmembrane region" description="Helical" evidence="7">
    <location>
        <begin position="188"/>
        <end position="209"/>
    </location>
</feature>
<dbReference type="Pfam" id="PF00083">
    <property type="entry name" value="Sugar_tr"/>
    <property type="match status" value="1"/>
</dbReference>
<dbReference type="NCBIfam" id="TIGR00879">
    <property type="entry name" value="SP"/>
    <property type="match status" value="1"/>
</dbReference>
<feature type="transmembrane region" description="Helical" evidence="7">
    <location>
        <begin position="465"/>
        <end position="485"/>
    </location>
</feature>
<dbReference type="PROSITE" id="PS00217">
    <property type="entry name" value="SUGAR_TRANSPORT_2"/>
    <property type="match status" value="1"/>
</dbReference>
<feature type="transmembrane region" description="Helical" evidence="7">
    <location>
        <begin position="398"/>
        <end position="417"/>
    </location>
</feature>
<dbReference type="PANTHER" id="PTHR23503">
    <property type="entry name" value="SOLUTE CARRIER FAMILY 2"/>
    <property type="match status" value="1"/>
</dbReference>
<dbReference type="FunCoup" id="A0A6I9QSD7">
    <property type="interactions" value="339"/>
</dbReference>
<dbReference type="InterPro" id="IPR005829">
    <property type="entry name" value="Sugar_transporter_CS"/>
</dbReference>
<dbReference type="PANTHER" id="PTHR23503:SF103">
    <property type="entry name" value="PLASTIDIC GLUCOSE TRANSPORTER 1-RELATED"/>
    <property type="match status" value="1"/>
</dbReference>
<dbReference type="PROSITE" id="PS50850">
    <property type="entry name" value="MFS"/>
    <property type="match status" value="1"/>
</dbReference>
<reference evidence="10" key="1">
    <citation type="submission" date="2025-08" db="UniProtKB">
        <authorList>
            <consortium name="RefSeq"/>
        </authorList>
    </citation>
    <scope>IDENTIFICATION</scope>
</reference>
<keyword evidence="2 7" id="KW-0812">Transmembrane</keyword>
<accession>A0A6I9QSD7</accession>
<evidence type="ECO:0000313" key="9">
    <source>
        <dbReference type="Proteomes" id="UP000504607"/>
    </source>
</evidence>